<accession>A0A317PP03</accession>
<dbReference type="GO" id="GO:0009636">
    <property type="term" value="P:response to toxic substance"/>
    <property type="evidence" value="ECO:0007669"/>
    <property type="project" value="UniProtKB-ARBA"/>
</dbReference>
<keyword evidence="4" id="KW-1003">Cell membrane</keyword>
<evidence type="ECO:0000256" key="2">
    <source>
        <dbReference type="ARBA" id="ARBA00010942"/>
    </source>
</evidence>
<feature type="transmembrane region" description="Helical" evidence="9">
    <location>
        <begin position="864"/>
        <end position="883"/>
    </location>
</feature>
<dbReference type="Gene3D" id="1.20.1640.10">
    <property type="entry name" value="Multidrug efflux transporter AcrB transmembrane domain"/>
    <property type="match status" value="2"/>
</dbReference>
<name>A0A317PP03_9HYPH</name>
<dbReference type="RefSeq" id="WP_110031484.1">
    <property type="nucleotide sequence ID" value="NZ_QGTR01000002.1"/>
</dbReference>
<dbReference type="InterPro" id="IPR027463">
    <property type="entry name" value="AcrB_DN_DC_subdom"/>
</dbReference>
<evidence type="ECO:0000256" key="6">
    <source>
        <dbReference type="ARBA" id="ARBA00022692"/>
    </source>
</evidence>
<feature type="region of interest" description="Disordered" evidence="10">
    <location>
        <begin position="1029"/>
        <end position="1055"/>
    </location>
</feature>
<evidence type="ECO:0000256" key="4">
    <source>
        <dbReference type="ARBA" id="ARBA00022475"/>
    </source>
</evidence>
<dbReference type="GO" id="GO:0015562">
    <property type="term" value="F:efflux transmembrane transporter activity"/>
    <property type="evidence" value="ECO:0007669"/>
    <property type="project" value="InterPro"/>
</dbReference>
<feature type="transmembrane region" description="Helical" evidence="9">
    <location>
        <begin position="340"/>
        <end position="359"/>
    </location>
</feature>
<evidence type="ECO:0000256" key="5">
    <source>
        <dbReference type="ARBA" id="ARBA00022519"/>
    </source>
</evidence>
<dbReference type="EMBL" id="QGTR01000002">
    <property type="protein sequence ID" value="PWW01708.1"/>
    <property type="molecule type" value="Genomic_DNA"/>
</dbReference>
<dbReference type="GO" id="GO:0042910">
    <property type="term" value="F:xenobiotic transmembrane transporter activity"/>
    <property type="evidence" value="ECO:0007669"/>
    <property type="project" value="TreeGrafter"/>
</dbReference>
<keyword evidence="5 9" id="KW-0997">Cell inner membrane</keyword>
<keyword evidence="6 9" id="KW-0812">Transmembrane</keyword>
<dbReference type="FunFam" id="3.30.70.1430:FF:000001">
    <property type="entry name" value="Efflux pump membrane transporter"/>
    <property type="match status" value="1"/>
</dbReference>
<protein>
    <recommendedName>
        <fullName evidence="9">Efflux pump membrane transporter</fullName>
    </recommendedName>
</protein>
<dbReference type="InterPro" id="IPR004764">
    <property type="entry name" value="MdtF-like"/>
</dbReference>
<dbReference type="Proteomes" id="UP000246352">
    <property type="component" value="Unassembled WGS sequence"/>
</dbReference>
<feature type="transmembrane region" description="Helical" evidence="9">
    <location>
        <begin position="916"/>
        <end position="939"/>
    </location>
</feature>
<proteinExistence type="inferred from homology"/>
<evidence type="ECO:0000256" key="1">
    <source>
        <dbReference type="ARBA" id="ARBA00004429"/>
    </source>
</evidence>
<feature type="transmembrane region" description="Helical" evidence="9">
    <location>
        <begin position="539"/>
        <end position="556"/>
    </location>
</feature>
<dbReference type="SUPFAM" id="SSF82714">
    <property type="entry name" value="Multidrug efflux transporter AcrB TolC docking domain, DN and DC subdomains"/>
    <property type="match status" value="2"/>
</dbReference>
<dbReference type="PRINTS" id="PR00702">
    <property type="entry name" value="ACRIFLAVINRP"/>
</dbReference>
<dbReference type="InterPro" id="IPR001036">
    <property type="entry name" value="Acrflvin-R"/>
</dbReference>
<dbReference type="NCBIfam" id="TIGR00915">
    <property type="entry name" value="2A0602"/>
    <property type="match status" value="1"/>
</dbReference>
<dbReference type="OrthoDB" id="9807350at2"/>
<comment type="caution">
    <text evidence="9">Lacks conserved residue(s) required for the propagation of feature annotation.</text>
</comment>
<dbReference type="Gene3D" id="3.30.70.1320">
    <property type="entry name" value="Multidrug efflux transporter AcrB pore domain like"/>
    <property type="match status" value="1"/>
</dbReference>
<dbReference type="FunFam" id="1.20.1640.10:FF:000001">
    <property type="entry name" value="Efflux pump membrane transporter"/>
    <property type="match status" value="1"/>
</dbReference>
<feature type="transmembrane region" description="Helical" evidence="9">
    <location>
        <begin position="474"/>
        <end position="497"/>
    </location>
</feature>
<feature type="transmembrane region" description="Helical" evidence="9">
    <location>
        <begin position="960"/>
        <end position="981"/>
    </location>
</feature>
<feature type="transmembrane region" description="Helical" evidence="9">
    <location>
        <begin position="434"/>
        <end position="454"/>
    </location>
</feature>
<evidence type="ECO:0000313" key="11">
    <source>
        <dbReference type="EMBL" id="PWW01708.1"/>
    </source>
</evidence>
<evidence type="ECO:0000256" key="7">
    <source>
        <dbReference type="ARBA" id="ARBA00022989"/>
    </source>
</evidence>
<dbReference type="PANTHER" id="PTHR32063">
    <property type="match status" value="1"/>
</dbReference>
<evidence type="ECO:0000256" key="3">
    <source>
        <dbReference type="ARBA" id="ARBA00022448"/>
    </source>
</evidence>
<feature type="transmembrane region" description="Helical" evidence="9">
    <location>
        <begin position="993"/>
        <end position="1018"/>
    </location>
</feature>
<organism evidence="11 12">
    <name type="scientific">Hoeflea marina</name>
    <dbReference type="NCBI Taxonomy" id="274592"/>
    <lineage>
        <taxon>Bacteria</taxon>
        <taxon>Pseudomonadati</taxon>
        <taxon>Pseudomonadota</taxon>
        <taxon>Alphaproteobacteria</taxon>
        <taxon>Hyphomicrobiales</taxon>
        <taxon>Rhizobiaceae</taxon>
        <taxon>Hoeflea</taxon>
    </lineage>
</organism>
<keyword evidence="7 9" id="KW-1133">Transmembrane helix</keyword>
<dbReference type="Gene3D" id="3.30.70.1440">
    <property type="entry name" value="Multidrug efflux transporter AcrB pore domain"/>
    <property type="match status" value="1"/>
</dbReference>
<comment type="subcellular location">
    <subcellularLocation>
        <location evidence="1 9">Cell inner membrane</location>
        <topology evidence="1 9">Multi-pass membrane protein</topology>
    </subcellularLocation>
</comment>
<evidence type="ECO:0000256" key="10">
    <source>
        <dbReference type="SAM" id="MobiDB-lite"/>
    </source>
</evidence>
<dbReference type="NCBIfam" id="NF000282">
    <property type="entry name" value="RND_permease_1"/>
    <property type="match status" value="1"/>
</dbReference>
<feature type="transmembrane region" description="Helical" evidence="9">
    <location>
        <begin position="366"/>
        <end position="386"/>
    </location>
</feature>
<feature type="transmembrane region" description="Helical" evidence="9">
    <location>
        <begin position="890"/>
        <end position="910"/>
    </location>
</feature>
<dbReference type="Gene3D" id="3.30.2090.10">
    <property type="entry name" value="Multidrug efflux transporter AcrB TolC docking domain, DN and DC subdomains"/>
    <property type="match status" value="2"/>
</dbReference>
<dbReference type="Pfam" id="PF00873">
    <property type="entry name" value="ACR_tran"/>
    <property type="match status" value="1"/>
</dbReference>
<dbReference type="SUPFAM" id="SSF82866">
    <property type="entry name" value="Multidrug efflux transporter AcrB transmembrane domain"/>
    <property type="match status" value="2"/>
</dbReference>
<keyword evidence="3 9" id="KW-0813">Transport</keyword>
<reference evidence="11 12" key="1">
    <citation type="submission" date="2018-05" db="EMBL/GenBank/DDBJ databases">
        <title>Genomic Encyclopedia of Type Strains, Phase IV (KMG-IV): sequencing the most valuable type-strain genomes for metagenomic binning, comparative biology and taxonomic classification.</title>
        <authorList>
            <person name="Goeker M."/>
        </authorList>
    </citation>
    <scope>NUCLEOTIDE SEQUENCE [LARGE SCALE GENOMIC DNA]</scope>
    <source>
        <strain evidence="11 12">DSM 16791</strain>
    </source>
</reference>
<dbReference type="AlphaFoldDB" id="A0A317PP03"/>
<dbReference type="PANTHER" id="PTHR32063:SF10">
    <property type="entry name" value="EFFLUX PUMP MEMBRANE TRANSPORTER"/>
    <property type="match status" value="1"/>
</dbReference>
<gene>
    <name evidence="11" type="ORF">DFR52_102371</name>
</gene>
<dbReference type="SUPFAM" id="SSF82693">
    <property type="entry name" value="Multidrug efflux transporter AcrB pore domain, PN1, PN2, PC1 and PC2 subdomains"/>
    <property type="match status" value="3"/>
</dbReference>
<evidence type="ECO:0000256" key="9">
    <source>
        <dbReference type="RuleBase" id="RU364070"/>
    </source>
</evidence>
<comment type="similarity">
    <text evidence="2 9">Belongs to the resistance-nodulation-cell division (RND) (TC 2.A.6) family.</text>
</comment>
<dbReference type="GO" id="GO:0005886">
    <property type="term" value="C:plasma membrane"/>
    <property type="evidence" value="ECO:0007669"/>
    <property type="project" value="UniProtKB-SubCell"/>
</dbReference>
<evidence type="ECO:0000256" key="8">
    <source>
        <dbReference type="ARBA" id="ARBA00023136"/>
    </source>
</evidence>
<evidence type="ECO:0000313" key="12">
    <source>
        <dbReference type="Proteomes" id="UP000246352"/>
    </source>
</evidence>
<dbReference type="Gene3D" id="3.30.70.1430">
    <property type="entry name" value="Multidrug efflux transporter AcrB pore domain"/>
    <property type="match status" value="2"/>
</dbReference>
<keyword evidence="8 9" id="KW-0472">Membrane</keyword>
<keyword evidence="12" id="KW-1185">Reference proteome</keyword>
<feature type="transmembrane region" description="Helical" evidence="9">
    <location>
        <begin position="392"/>
        <end position="413"/>
    </location>
</feature>
<comment type="caution">
    <text evidence="11">The sequence shown here is derived from an EMBL/GenBank/DDBJ whole genome shotgun (WGS) entry which is preliminary data.</text>
</comment>
<sequence length="1055" mass="111778">MPQFFIERPVFAWVIAIFIVMAGLAAIPQLPVSRFPVIAPPSISINTAYTGASPQTISDSVTAPIERELTAVKNVLYFESSSDSTGNASITVTFKPGTDPELAQVDVQNRLKAVEERLPEPVRRAGLSVEGVASGFLMIVSLRSEGGKADSLSLEDYLARGLAPELKRVPGVGRVQSFGSEAAMRIWVDPARLVSYSISMEEITQAIQSQNVQVAPGRLGEAPTVPGQMISVPLSLDGQLKTPDEFAAIVLRSNPDGSRLTLGDVAKVEIGGQAMGFSIFDGGRPATAAAIQLAPGANAVSTSDRVKARLAELATSMPEGVTYAVSYDTAPFVKLSIAKVVQTLAEAMFLVFLIMLLFLQNIRYTLIPAIVAPIALLGTFAVMWAIGYSINVLTMFGMVLAIGIIVDDAIVVVENVERLMASEGLSPREATRRAMSEITGAVIGITLVLTAVFLPMGLAGGSVGAIYRQFTVSLAVSILFSAFLALSLTPALCATILKPVAPHHERRGFFAWFNRGFERLTGRYTASVGWLLKRTGRVMLVYGVLVGALAIGYSTLPTAFVPDEDQGTFMTSFTLPADATAERTLALVERFDRHAATRPDIANNLSIMGFGFSGSGSNAAMSFTTLRDFDARSGSTDREIAAAEAAMRKSTEGEVLVMKPPAIEELGTTSGLSLRLVDRAGRGAAALQAASEKLVALAGPSKVLRNVRVDGLPDGPSVKLHVDRQKAGALGVTFTAISDMLASTTGSTYVNDFPRAGILQQVIVQAQAKDRMQVEDVLKLQVRNDRGGMVPLSEVVTPQWSVGPLQLNRYNGYPSLSISADAAPGVSSGRAMDEIERIATQLPPGFAVEWTGGSFQERQAGAQAPLLVAISIVVVFLVLAALYESWAIPLSVMLVVPLGILGAVTAVHLRGLENDVFFKVGLITLIGLSAKNAVLIVEFARKLHDEGWSLRDAAVEASRLRLRPIVMTSLAFTLGIVPLVIARGPSSETQNALGTGLFGGMISATILAIVFVPVFFTLAMRFAGGKGRDPVEASPAPAGNSVAPAAIQSTNGKRR</sequence>